<feature type="transmembrane region" description="Helical" evidence="6">
    <location>
        <begin position="46"/>
        <end position="65"/>
    </location>
</feature>
<evidence type="ECO:0000256" key="1">
    <source>
        <dbReference type="ARBA" id="ARBA00000677"/>
    </source>
</evidence>
<dbReference type="InterPro" id="IPR019758">
    <property type="entry name" value="Pept_S26A_signal_pept_1_CS"/>
</dbReference>
<accession>A0ABN4HPM7</accession>
<evidence type="ECO:0000259" key="7">
    <source>
        <dbReference type="Pfam" id="PF10502"/>
    </source>
</evidence>
<dbReference type="EC" id="3.4.21.89" evidence="3 6"/>
<keyword evidence="6" id="KW-0812">Transmembrane</keyword>
<feature type="transmembrane region" description="Helical" evidence="6">
    <location>
        <begin position="6"/>
        <end position="26"/>
    </location>
</feature>
<comment type="similarity">
    <text evidence="2 6">Belongs to the peptidase S26 family.</text>
</comment>
<dbReference type="EMBL" id="CP011126">
    <property type="protein sequence ID" value="AKQ33650.1"/>
    <property type="molecule type" value="Genomic_DNA"/>
</dbReference>
<evidence type="ECO:0000313" key="9">
    <source>
        <dbReference type="Proteomes" id="UP000063965"/>
    </source>
</evidence>
<protein>
    <recommendedName>
        <fullName evidence="4 6">Signal peptidase I</fullName>
        <ecNumber evidence="3 6">3.4.21.89</ecNumber>
    </recommendedName>
</protein>
<dbReference type="PROSITE" id="PS00760">
    <property type="entry name" value="SPASE_I_2"/>
    <property type="match status" value="1"/>
</dbReference>
<name>A0ABN4HPM7_9COXI</name>
<sequence length="259" mass="30101">MVFDFLNILSLLAIFTGIICLVDIIWHRVKKIPIEKNAKHPMIIDYVHSFFPILLIVLIIRSLLFQPYRVPTGSLEPTIMPGDLILVNQYDYGLYFPLWNKKFVTIGEPKRGQIALLRWPVNPAVTFVKRVIGLPGDHISYQNKVLSINGKKISQRFIKDTLEIGDDGKTWKAKEYEENLNGIKHLILCRLDRPAQNFKDLLVPKGKYFVMGDNRDDSDDSRSWGFVSTNAFIGRALFVWMSWDSHNHRVRWHRIGNRL</sequence>
<evidence type="ECO:0000256" key="3">
    <source>
        <dbReference type="ARBA" id="ARBA00013208"/>
    </source>
</evidence>
<evidence type="ECO:0000313" key="8">
    <source>
        <dbReference type="EMBL" id="AKQ33650.1"/>
    </source>
</evidence>
<dbReference type="RefSeq" id="WP_048875260.1">
    <property type="nucleotide sequence ID" value="NZ_CP011126.1"/>
</dbReference>
<feature type="domain" description="Peptidase S26" evidence="7">
    <location>
        <begin position="44"/>
        <end position="241"/>
    </location>
</feature>
<keyword evidence="6" id="KW-0472">Membrane</keyword>
<dbReference type="Gene3D" id="2.10.109.10">
    <property type="entry name" value="Umud Fragment, subunit A"/>
    <property type="match status" value="1"/>
</dbReference>
<dbReference type="PROSITE" id="PS00761">
    <property type="entry name" value="SPASE_I_3"/>
    <property type="match status" value="1"/>
</dbReference>
<gene>
    <name evidence="8" type="primary">lepB1</name>
    <name evidence="8" type="ORF">CleRT_08950</name>
</gene>
<keyword evidence="5 6" id="KW-0378">Hydrolase</keyword>
<dbReference type="NCBIfam" id="TIGR02227">
    <property type="entry name" value="sigpep_I_bact"/>
    <property type="match status" value="1"/>
</dbReference>
<dbReference type="Pfam" id="PF10502">
    <property type="entry name" value="Peptidase_S26"/>
    <property type="match status" value="1"/>
</dbReference>
<dbReference type="PRINTS" id="PR00727">
    <property type="entry name" value="LEADERPTASE"/>
</dbReference>
<evidence type="ECO:0000256" key="2">
    <source>
        <dbReference type="ARBA" id="ARBA00009370"/>
    </source>
</evidence>
<keyword evidence="6" id="KW-1133">Transmembrane helix</keyword>
<dbReference type="InterPro" id="IPR000223">
    <property type="entry name" value="Pept_S26A_signal_pept_1"/>
</dbReference>
<dbReference type="CDD" id="cd06530">
    <property type="entry name" value="S26_SPase_I"/>
    <property type="match status" value="1"/>
</dbReference>
<dbReference type="PANTHER" id="PTHR43390:SF1">
    <property type="entry name" value="CHLOROPLAST PROCESSING PEPTIDASE"/>
    <property type="match status" value="1"/>
</dbReference>
<organism evidence="8 9">
    <name type="scientific">Candidatus Coxiella mudrowiae</name>
    <dbReference type="NCBI Taxonomy" id="2054173"/>
    <lineage>
        <taxon>Bacteria</taxon>
        <taxon>Pseudomonadati</taxon>
        <taxon>Pseudomonadota</taxon>
        <taxon>Gammaproteobacteria</taxon>
        <taxon>Legionellales</taxon>
        <taxon>Coxiellaceae</taxon>
        <taxon>Coxiella</taxon>
    </lineage>
</organism>
<dbReference type="PANTHER" id="PTHR43390">
    <property type="entry name" value="SIGNAL PEPTIDASE I"/>
    <property type="match status" value="1"/>
</dbReference>
<evidence type="ECO:0000256" key="5">
    <source>
        <dbReference type="ARBA" id="ARBA00022801"/>
    </source>
</evidence>
<comment type="subcellular location">
    <subcellularLocation>
        <location evidence="6">Membrane</location>
        <topology evidence="6">Multi-pass membrane protein</topology>
    </subcellularLocation>
</comment>
<evidence type="ECO:0000256" key="6">
    <source>
        <dbReference type="RuleBase" id="RU362042"/>
    </source>
</evidence>
<dbReference type="InterPro" id="IPR019757">
    <property type="entry name" value="Pept_S26A_signal_pept_1_Lys-AS"/>
</dbReference>
<dbReference type="InterPro" id="IPR036286">
    <property type="entry name" value="LexA/Signal_pep-like_sf"/>
</dbReference>
<dbReference type="Proteomes" id="UP000063965">
    <property type="component" value="Chromosome"/>
</dbReference>
<evidence type="ECO:0000256" key="4">
    <source>
        <dbReference type="ARBA" id="ARBA00019232"/>
    </source>
</evidence>
<dbReference type="SUPFAM" id="SSF51306">
    <property type="entry name" value="LexA/Signal peptidase"/>
    <property type="match status" value="1"/>
</dbReference>
<dbReference type="InterPro" id="IPR019533">
    <property type="entry name" value="Peptidase_S26"/>
</dbReference>
<reference evidence="8 9" key="1">
    <citation type="journal article" date="2015" name="Genome Biol. Evol.">
        <title>Distinctive Genome Reduction Rates Revealed by Genomic Analyses of Two Coxiella-Like Endosymbionts in Ticks.</title>
        <authorList>
            <person name="Gottlieb Y."/>
            <person name="Lalzar I."/>
            <person name="Klasson L."/>
        </authorList>
    </citation>
    <scope>NUCLEOTIDE SEQUENCE [LARGE SCALE GENOMIC DNA]</scope>
    <source>
        <strain evidence="8 9">CRt</strain>
    </source>
</reference>
<proteinExistence type="inferred from homology"/>
<keyword evidence="9" id="KW-1185">Reference proteome</keyword>
<keyword evidence="6" id="KW-0645">Protease</keyword>
<comment type="catalytic activity">
    <reaction evidence="1 6">
        <text>Cleavage of hydrophobic, N-terminal signal or leader sequences from secreted and periplasmic proteins.</text>
        <dbReference type="EC" id="3.4.21.89"/>
    </reaction>
</comment>